<comment type="caution">
    <text evidence="7">The sequence shown here is derived from an EMBL/GenBank/DDBJ whole genome shotgun (WGS) entry which is preliminary data.</text>
</comment>
<dbReference type="Proteomes" id="UP000479710">
    <property type="component" value="Unassembled WGS sequence"/>
</dbReference>
<evidence type="ECO:0000259" key="6">
    <source>
        <dbReference type="PROSITE" id="PS50066"/>
    </source>
</evidence>
<evidence type="ECO:0000313" key="7">
    <source>
        <dbReference type="EMBL" id="KAF0929129.1"/>
    </source>
</evidence>
<evidence type="ECO:0000256" key="3">
    <source>
        <dbReference type="ARBA" id="ARBA00023125"/>
    </source>
</evidence>
<protein>
    <recommendedName>
        <fullName evidence="6">MADS-box domain-containing protein</fullName>
    </recommendedName>
</protein>
<proteinExistence type="predicted"/>
<accession>A0A6G1EX19</accession>
<dbReference type="PRINTS" id="PR00404">
    <property type="entry name" value="MADSDOMAIN"/>
</dbReference>
<comment type="subcellular location">
    <subcellularLocation>
        <location evidence="1">Nucleus</location>
    </subcellularLocation>
</comment>
<dbReference type="GO" id="GO:0045944">
    <property type="term" value="P:positive regulation of transcription by RNA polymerase II"/>
    <property type="evidence" value="ECO:0007669"/>
    <property type="project" value="InterPro"/>
</dbReference>
<dbReference type="GO" id="GO:0000981">
    <property type="term" value="F:DNA-binding transcription factor activity, RNA polymerase II-specific"/>
    <property type="evidence" value="ECO:0007669"/>
    <property type="project" value="InterPro"/>
</dbReference>
<dbReference type="InterPro" id="IPR036879">
    <property type="entry name" value="TF_MADSbox_sf"/>
</dbReference>
<feature type="domain" description="MADS-box" evidence="6">
    <location>
        <begin position="1"/>
        <end position="45"/>
    </location>
</feature>
<dbReference type="Gene3D" id="3.40.1810.10">
    <property type="entry name" value="Transcription factor, MADS-box"/>
    <property type="match status" value="1"/>
</dbReference>
<evidence type="ECO:0000256" key="2">
    <source>
        <dbReference type="ARBA" id="ARBA00023015"/>
    </source>
</evidence>
<keyword evidence="5" id="KW-0539">Nucleus</keyword>
<reference evidence="7 8" key="1">
    <citation type="submission" date="2019-11" db="EMBL/GenBank/DDBJ databases">
        <title>Whole genome sequence of Oryza granulata.</title>
        <authorList>
            <person name="Li W."/>
        </authorList>
    </citation>
    <scope>NUCLEOTIDE SEQUENCE [LARGE SCALE GENOMIC DNA]</scope>
    <source>
        <strain evidence="8">cv. Menghai</strain>
        <tissue evidence="7">Leaf</tissue>
    </source>
</reference>
<dbReference type="PROSITE" id="PS50066">
    <property type="entry name" value="MADS_BOX_2"/>
    <property type="match status" value="1"/>
</dbReference>
<dbReference type="OrthoDB" id="783564at2759"/>
<dbReference type="GO" id="GO:0000987">
    <property type="term" value="F:cis-regulatory region sequence-specific DNA binding"/>
    <property type="evidence" value="ECO:0007669"/>
    <property type="project" value="InterPro"/>
</dbReference>
<dbReference type="AlphaFoldDB" id="A0A6G1EX19"/>
<keyword evidence="2" id="KW-0805">Transcription regulation</keyword>
<name>A0A6G1EX19_9ORYZ</name>
<dbReference type="GO" id="GO:0005634">
    <property type="term" value="C:nucleus"/>
    <property type="evidence" value="ECO:0007669"/>
    <property type="project" value="UniProtKB-SubCell"/>
</dbReference>
<gene>
    <name evidence="7" type="ORF">E2562_015227</name>
</gene>
<keyword evidence="3" id="KW-0238">DNA-binding</keyword>
<dbReference type="EMBL" id="SPHZ02000002">
    <property type="protein sequence ID" value="KAF0929129.1"/>
    <property type="molecule type" value="Genomic_DNA"/>
</dbReference>
<dbReference type="SMART" id="SM00432">
    <property type="entry name" value="MADS"/>
    <property type="match status" value="1"/>
</dbReference>
<dbReference type="InterPro" id="IPR033897">
    <property type="entry name" value="SRF-like_MADS-box"/>
</dbReference>
<evidence type="ECO:0000256" key="4">
    <source>
        <dbReference type="ARBA" id="ARBA00023163"/>
    </source>
</evidence>
<dbReference type="CDD" id="cd00266">
    <property type="entry name" value="MADS_SRF_like"/>
    <property type="match status" value="1"/>
</dbReference>
<evidence type="ECO:0000256" key="5">
    <source>
        <dbReference type="ARBA" id="ARBA00023242"/>
    </source>
</evidence>
<evidence type="ECO:0000256" key="1">
    <source>
        <dbReference type="ARBA" id="ARBA00004123"/>
    </source>
</evidence>
<dbReference type="GO" id="GO:0046983">
    <property type="term" value="F:protein dimerization activity"/>
    <property type="evidence" value="ECO:0007669"/>
    <property type="project" value="InterPro"/>
</dbReference>
<sequence>MARRKIPMSLIADRRVRATTYVKRKKGLMKKAGELSTLCGVPVALEGLLAKYLELPPEVRAQHTHRRYLEGELSKERAKLARHIPPCASDAVVPVGYVVSSGGGNQMQTTPAGDDINYADQYGSLPWYEFQPQVMQPGHGFQCTGGRYVDMDGYLWQDPGNANVHHGWSDQATRCTDESCSCNAAAPDLATWCTDESCPFLGAPAQPLVFSTGADFVNAPNDFLSMGIGGGFINAGDYSAQCSADGFQLGDANHLDQMHYLVGGTGGAEPSDTQSQNWGR</sequence>
<organism evidence="7 8">
    <name type="scientific">Oryza meyeriana var. granulata</name>
    <dbReference type="NCBI Taxonomy" id="110450"/>
    <lineage>
        <taxon>Eukaryota</taxon>
        <taxon>Viridiplantae</taxon>
        <taxon>Streptophyta</taxon>
        <taxon>Embryophyta</taxon>
        <taxon>Tracheophyta</taxon>
        <taxon>Spermatophyta</taxon>
        <taxon>Magnoliopsida</taxon>
        <taxon>Liliopsida</taxon>
        <taxon>Poales</taxon>
        <taxon>Poaceae</taxon>
        <taxon>BOP clade</taxon>
        <taxon>Oryzoideae</taxon>
        <taxon>Oryzeae</taxon>
        <taxon>Oryzinae</taxon>
        <taxon>Oryza</taxon>
        <taxon>Oryza meyeriana</taxon>
    </lineage>
</organism>
<keyword evidence="4" id="KW-0804">Transcription</keyword>
<keyword evidence="8" id="KW-1185">Reference proteome</keyword>
<evidence type="ECO:0000313" key="8">
    <source>
        <dbReference type="Proteomes" id="UP000479710"/>
    </source>
</evidence>
<dbReference type="InterPro" id="IPR002100">
    <property type="entry name" value="TF_MADSbox"/>
</dbReference>
<dbReference type="SUPFAM" id="SSF55455">
    <property type="entry name" value="SRF-like"/>
    <property type="match status" value="1"/>
</dbReference>
<dbReference type="Pfam" id="PF00319">
    <property type="entry name" value="SRF-TF"/>
    <property type="match status" value="1"/>
</dbReference>